<name>A0A1H6L755_RUMFL</name>
<keyword evidence="2" id="KW-0472">Membrane</keyword>
<dbReference type="Proteomes" id="UP000183190">
    <property type="component" value="Unassembled WGS sequence"/>
</dbReference>
<gene>
    <name evidence="3" type="ORF">SAMN02910265_02867</name>
</gene>
<dbReference type="AlphaFoldDB" id="A0A1H6L755"/>
<organism evidence="3 4">
    <name type="scientific">Ruminococcus flavefaciens</name>
    <dbReference type="NCBI Taxonomy" id="1265"/>
    <lineage>
        <taxon>Bacteria</taxon>
        <taxon>Bacillati</taxon>
        <taxon>Bacillota</taxon>
        <taxon>Clostridia</taxon>
        <taxon>Eubacteriales</taxon>
        <taxon>Oscillospiraceae</taxon>
        <taxon>Ruminococcus</taxon>
    </lineage>
</organism>
<feature type="compositionally biased region" description="Basic and acidic residues" evidence="1">
    <location>
        <begin position="9"/>
        <end position="23"/>
    </location>
</feature>
<keyword evidence="2" id="KW-0812">Transmembrane</keyword>
<keyword evidence="2" id="KW-1133">Transmembrane helix</keyword>
<feature type="region of interest" description="Disordered" evidence="1">
    <location>
        <begin position="1"/>
        <end position="35"/>
    </location>
</feature>
<reference evidence="3 4" key="1">
    <citation type="submission" date="2016-10" db="EMBL/GenBank/DDBJ databases">
        <authorList>
            <person name="de Groot N.N."/>
        </authorList>
    </citation>
    <scope>NUCLEOTIDE SEQUENCE [LARGE SCALE GENOMIC DNA]</scope>
    <source>
        <strain evidence="3 4">YAD2003</strain>
    </source>
</reference>
<dbReference type="InterPro" id="IPR025945">
    <property type="entry name" value="DHHW"/>
</dbReference>
<accession>A0A1H6L755</accession>
<evidence type="ECO:0000313" key="4">
    <source>
        <dbReference type="Proteomes" id="UP000183190"/>
    </source>
</evidence>
<proteinExistence type="predicted"/>
<evidence type="ECO:0000256" key="1">
    <source>
        <dbReference type="SAM" id="MobiDB-lite"/>
    </source>
</evidence>
<dbReference type="EMBL" id="FNWV01000014">
    <property type="protein sequence ID" value="SEH81766.1"/>
    <property type="molecule type" value="Genomic_DNA"/>
</dbReference>
<evidence type="ECO:0000313" key="3">
    <source>
        <dbReference type="EMBL" id="SEH81766.1"/>
    </source>
</evidence>
<protein>
    <submittedName>
        <fullName evidence="3">DHHW protein</fullName>
    </submittedName>
</protein>
<dbReference type="RefSeq" id="WP_074718582.1">
    <property type="nucleotide sequence ID" value="NZ_FNWV01000014.1"/>
</dbReference>
<dbReference type="OrthoDB" id="175771at2"/>
<sequence length="493" mass="54822">MSENNKNTTSEKDKNKDAEKSSVRPEPVISIAASDRENTEIDIPVKAKKLRRERRKKTMNTIALSNIILIGALLAGGFAYMTLLPHETKADDENRMLTKFPKLSAKSYASGQYTEGIADYFDDTVHNRANIKEFIADNLMPLKGRKYGGSDDGAELYGSSAKKKKSISAVTTTKPFIPEITTETTAVQAATEPATEEPAPAEGELTNNILIVNKRGITLYGGGWGTELEYASYLNAYKEKLGNVNVYSMVLPTSSSFYLPDNYKDLAHSEKEDFDNIDGALQNVMSVDAYSALNAHKDEAIYSRTDHHWQPLGAYYAAEKFALTAGVPFADLSEYETVTLPGYVGTLYMYTQSATLLNNPEDFVYYKPKVPVTVTQYDTHFQNPVVANLLLDPSVMPNSGYYMVFGSDERIVHVNTECKNGRTLVIFKDSYGNALLPMLTSSFENIYLCDIRYFELNAIDFINQVGATDLLFSMCSFSAVGVNRNSIYNNLIR</sequence>
<evidence type="ECO:0000256" key="2">
    <source>
        <dbReference type="SAM" id="Phobius"/>
    </source>
</evidence>
<feature type="transmembrane region" description="Helical" evidence="2">
    <location>
        <begin position="58"/>
        <end position="81"/>
    </location>
</feature>
<dbReference type="Pfam" id="PF14286">
    <property type="entry name" value="DHHW"/>
    <property type="match status" value="1"/>
</dbReference>